<organism evidence="2 3">
    <name type="scientific">Setaria viridis</name>
    <name type="common">Green bristlegrass</name>
    <name type="synonym">Setaria italica subsp. viridis</name>
    <dbReference type="NCBI Taxonomy" id="4556"/>
    <lineage>
        <taxon>Eukaryota</taxon>
        <taxon>Viridiplantae</taxon>
        <taxon>Streptophyta</taxon>
        <taxon>Embryophyta</taxon>
        <taxon>Tracheophyta</taxon>
        <taxon>Spermatophyta</taxon>
        <taxon>Magnoliopsida</taxon>
        <taxon>Liliopsida</taxon>
        <taxon>Poales</taxon>
        <taxon>Poaceae</taxon>
        <taxon>PACMAD clade</taxon>
        <taxon>Panicoideae</taxon>
        <taxon>Panicodae</taxon>
        <taxon>Paniceae</taxon>
        <taxon>Cenchrinae</taxon>
        <taxon>Setaria</taxon>
    </lineage>
</organism>
<dbReference type="AlphaFoldDB" id="A0A4U6U506"/>
<gene>
    <name evidence="2" type="ORF">SEVIR_6G094966v2</name>
</gene>
<accession>A0A4U6U506</accession>
<keyword evidence="1" id="KW-0732">Signal</keyword>
<dbReference type="EMBL" id="CM016557">
    <property type="protein sequence ID" value="TKW09445.1"/>
    <property type="molecule type" value="Genomic_DNA"/>
</dbReference>
<protein>
    <submittedName>
        <fullName evidence="2">Uncharacterized protein</fullName>
    </submittedName>
</protein>
<keyword evidence="3" id="KW-1185">Reference proteome</keyword>
<name>A0A4U6U506_SETVI</name>
<proteinExistence type="predicted"/>
<feature type="signal peptide" evidence="1">
    <location>
        <begin position="1"/>
        <end position="20"/>
    </location>
</feature>
<dbReference type="Gramene" id="TKW09445">
    <property type="protein sequence ID" value="TKW09445"/>
    <property type="gene ID" value="SEVIR_6G094966v2"/>
</dbReference>
<feature type="chain" id="PRO_5020826241" evidence="1">
    <location>
        <begin position="21"/>
        <end position="48"/>
    </location>
</feature>
<dbReference type="Proteomes" id="UP000298652">
    <property type="component" value="Chromosome 6"/>
</dbReference>
<evidence type="ECO:0000313" key="3">
    <source>
        <dbReference type="Proteomes" id="UP000298652"/>
    </source>
</evidence>
<evidence type="ECO:0000256" key="1">
    <source>
        <dbReference type="SAM" id="SignalP"/>
    </source>
</evidence>
<evidence type="ECO:0000313" key="2">
    <source>
        <dbReference type="EMBL" id="TKW09445.1"/>
    </source>
</evidence>
<reference evidence="2" key="1">
    <citation type="submission" date="2019-03" db="EMBL/GenBank/DDBJ databases">
        <title>WGS assembly of Setaria viridis.</title>
        <authorList>
            <person name="Huang P."/>
            <person name="Jenkins J."/>
            <person name="Grimwood J."/>
            <person name="Barry K."/>
            <person name="Healey A."/>
            <person name="Mamidi S."/>
            <person name="Sreedasyam A."/>
            <person name="Shu S."/>
            <person name="Feldman M."/>
            <person name="Wu J."/>
            <person name="Yu Y."/>
            <person name="Chen C."/>
            <person name="Johnson J."/>
            <person name="Rokhsar D."/>
            <person name="Baxter I."/>
            <person name="Schmutz J."/>
            <person name="Brutnell T."/>
            <person name="Kellogg E."/>
        </authorList>
    </citation>
    <scope>NUCLEOTIDE SEQUENCE [LARGE SCALE GENOMIC DNA]</scope>
</reference>
<sequence length="48" mass="5569">MTLMMVLMLILVMMNHLMNTKIGFKTKTQIVIYLMTTGKKQQKHTLNG</sequence>